<dbReference type="OrthoDB" id="9807854at2"/>
<dbReference type="InterPro" id="IPR010870">
    <property type="entry name" value="Porin_O/P"/>
</dbReference>
<organism evidence="2 3">
    <name type="scientific">Altericroceibacterium spongiae</name>
    <dbReference type="NCBI Taxonomy" id="2320269"/>
    <lineage>
        <taxon>Bacteria</taxon>
        <taxon>Pseudomonadati</taxon>
        <taxon>Pseudomonadota</taxon>
        <taxon>Alphaproteobacteria</taxon>
        <taxon>Sphingomonadales</taxon>
        <taxon>Erythrobacteraceae</taxon>
        <taxon>Altericroceibacterium</taxon>
    </lineage>
</organism>
<gene>
    <name evidence="2" type="ORF">D6851_01445</name>
</gene>
<keyword evidence="1" id="KW-0175">Coiled coil</keyword>
<keyword evidence="3" id="KW-1185">Reference proteome</keyword>
<dbReference type="SUPFAM" id="SSF56935">
    <property type="entry name" value="Porins"/>
    <property type="match status" value="1"/>
</dbReference>
<name>A0A420ER71_9SPHN</name>
<reference evidence="2 3" key="1">
    <citation type="submission" date="2018-09" db="EMBL/GenBank/DDBJ databases">
        <title>Altererythrobacter spongiae sp. nov., isolated from a marine sponge.</title>
        <authorList>
            <person name="Zhuang L."/>
            <person name="Luo L."/>
        </authorList>
    </citation>
    <scope>NUCLEOTIDE SEQUENCE [LARGE SCALE GENOMIC DNA]</scope>
    <source>
        <strain evidence="2 3">HN-Y73</strain>
    </source>
</reference>
<protein>
    <recommendedName>
        <fullName evidence="4">Porin</fullName>
    </recommendedName>
</protein>
<evidence type="ECO:0008006" key="4">
    <source>
        <dbReference type="Google" id="ProtNLM"/>
    </source>
</evidence>
<accession>A0A420ER71</accession>
<dbReference type="EMBL" id="RAPF01000001">
    <property type="protein sequence ID" value="RKF23184.1"/>
    <property type="molecule type" value="Genomic_DNA"/>
</dbReference>
<dbReference type="Gene3D" id="2.40.160.10">
    <property type="entry name" value="Porin"/>
    <property type="match status" value="1"/>
</dbReference>
<dbReference type="Pfam" id="PF07396">
    <property type="entry name" value="Porin_O_P"/>
    <property type="match status" value="1"/>
</dbReference>
<evidence type="ECO:0000313" key="3">
    <source>
        <dbReference type="Proteomes" id="UP000284395"/>
    </source>
</evidence>
<dbReference type="AlphaFoldDB" id="A0A420ER71"/>
<proteinExistence type="predicted"/>
<dbReference type="Proteomes" id="UP000284395">
    <property type="component" value="Unassembled WGS sequence"/>
</dbReference>
<feature type="coiled-coil region" evidence="1">
    <location>
        <begin position="25"/>
        <end position="73"/>
    </location>
</feature>
<sequence length="456" mass="50244">MKKHYLTSAAVALSLPFGWAPDAFGQDAADEQDQLRAELTQMRAQMAAMADRIDSLEDQLEAADAKAEQAVAQAGEAQVAVQATTVSQVPELTKKDGVTFTPFGRLQVDAGIVNGPDEINDPGLGFAHEIRRVRIGFKGDIPGGFGYKMEVDFASGDLDLYDAYMEYAAGDATFKLGQHNNFQGLEELTSSRFTSFMERAAFTDAFGFERKVGLSAEYAKADWMVQGGVFSDNLENLQLDENNSWSADARTVYAPKIGEAQLHIGGSVHYREFNDASDVTRYRQRPELHVTDTRFMDTGNFSATSELGYGLEAAAVLGRFHFEGETFWQHVGRPAALADPTFFGGSAEMGLFLTSGDKRSYKGFKFDRVKPAHPLDQGGFGALQVNLRYDYLDLNDADIRGGIQNAYAASLVWTPTDFTRLMLEYSRMEYDDMPILAGTQDDYGVDSIGMRAQVDF</sequence>
<dbReference type="RefSeq" id="WP_120323088.1">
    <property type="nucleotide sequence ID" value="NZ_RAPF01000001.1"/>
</dbReference>
<comment type="caution">
    <text evidence="2">The sequence shown here is derived from an EMBL/GenBank/DDBJ whole genome shotgun (WGS) entry which is preliminary data.</text>
</comment>
<evidence type="ECO:0000313" key="2">
    <source>
        <dbReference type="EMBL" id="RKF23184.1"/>
    </source>
</evidence>
<evidence type="ECO:0000256" key="1">
    <source>
        <dbReference type="SAM" id="Coils"/>
    </source>
</evidence>
<dbReference type="InterPro" id="IPR023614">
    <property type="entry name" value="Porin_dom_sf"/>
</dbReference>